<dbReference type="AlphaFoldDB" id="A0A7I7XFA9"/>
<feature type="compositionally biased region" description="Basic residues" evidence="1">
    <location>
        <begin position="7"/>
        <end position="22"/>
    </location>
</feature>
<feature type="region of interest" description="Disordered" evidence="1">
    <location>
        <begin position="114"/>
        <end position="137"/>
    </location>
</feature>
<name>A0A7I7XFA9_9MYCO</name>
<dbReference type="EMBL" id="AP022610">
    <property type="protein sequence ID" value="BBZ27871.1"/>
    <property type="molecule type" value="Genomic_DNA"/>
</dbReference>
<evidence type="ECO:0000256" key="1">
    <source>
        <dbReference type="SAM" id="MobiDB-lite"/>
    </source>
</evidence>
<keyword evidence="3" id="KW-1185">Reference proteome</keyword>
<evidence type="ECO:0000313" key="2">
    <source>
        <dbReference type="EMBL" id="BBZ27871.1"/>
    </source>
</evidence>
<accession>A0A7I7XFA9</accession>
<proteinExistence type="predicted"/>
<dbReference type="KEGG" id="mmag:MMAD_21660"/>
<reference evidence="2 3" key="1">
    <citation type="journal article" date="2019" name="Emerg. Microbes Infect.">
        <title>Comprehensive subspecies identification of 175 nontuberculous mycobacteria species based on 7547 genomic profiles.</title>
        <authorList>
            <person name="Matsumoto Y."/>
            <person name="Kinjo T."/>
            <person name="Motooka D."/>
            <person name="Nabeya D."/>
            <person name="Jung N."/>
            <person name="Uechi K."/>
            <person name="Horii T."/>
            <person name="Iida T."/>
            <person name="Fujita J."/>
            <person name="Nakamura S."/>
        </authorList>
    </citation>
    <scope>NUCLEOTIDE SEQUENCE [LARGE SCALE GENOMIC DNA]</scope>
    <source>
        <strain evidence="2 3">JCM 13574</strain>
    </source>
</reference>
<feature type="region of interest" description="Disordered" evidence="1">
    <location>
        <begin position="1"/>
        <end position="23"/>
    </location>
</feature>
<sequence length="137" mass="14683">MAETTTGKKRTRRGGSRRRGVTCRRDGCNRPRQAAHNGGRMEYCAYPCKVIDTEMSKTRRVCAAIGPGAATGELWASLVEASDALDRYLTADAALREQARSVGITDEQWQAFKEPAPAAQSVSGAAPSPSGVHRGMS</sequence>
<organism evidence="2 3">
    <name type="scientific">Mycolicibacterium madagascariense</name>
    <dbReference type="NCBI Taxonomy" id="212765"/>
    <lineage>
        <taxon>Bacteria</taxon>
        <taxon>Bacillati</taxon>
        <taxon>Actinomycetota</taxon>
        <taxon>Actinomycetes</taxon>
        <taxon>Mycobacteriales</taxon>
        <taxon>Mycobacteriaceae</taxon>
        <taxon>Mycolicibacterium</taxon>
    </lineage>
</organism>
<evidence type="ECO:0000313" key="3">
    <source>
        <dbReference type="Proteomes" id="UP000466517"/>
    </source>
</evidence>
<dbReference type="RefSeq" id="WP_263992772.1">
    <property type="nucleotide sequence ID" value="NZ_JACKTE010000092.1"/>
</dbReference>
<protein>
    <submittedName>
        <fullName evidence="2">Uncharacterized protein</fullName>
    </submittedName>
</protein>
<dbReference type="Proteomes" id="UP000466517">
    <property type="component" value="Chromosome"/>
</dbReference>
<gene>
    <name evidence="2" type="ORF">MMAD_21660</name>
</gene>